<proteinExistence type="predicted"/>
<dbReference type="PANTHER" id="PTHR11803">
    <property type="entry name" value="2-IMINOBUTANOATE/2-IMINOPROPANOATE DEAMINASE RIDA"/>
    <property type="match status" value="1"/>
</dbReference>
<dbReference type="Pfam" id="PF01042">
    <property type="entry name" value="Ribonuc_L-PSP"/>
    <property type="match status" value="1"/>
</dbReference>
<organism evidence="1">
    <name type="scientific">marine metagenome</name>
    <dbReference type="NCBI Taxonomy" id="408172"/>
    <lineage>
        <taxon>unclassified sequences</taxon>
        <taxon>metagenomes</taxon>
        <taxon>ecological metagenomes</taxon>
    </lineage>
</organism>
<accession>A0A381WV46</accession>
<dbReference type="GO" id="GO:0019239">
    <property type="term" value="F:deaminase activity"/>
    <property type="evidence" value="ECO:0007669"/>
    <property type="project" value="TreeGrafter"/>
</dbReference>
<evidence type="ECO:0000313" key="1">
    <source>
        <dbReference type="EMBL" id="SVA56399.1"/>
    </source>
</evidence>
<dbReference type="AlphaFoldDB" id="A0A381WV46"/>
<dbReference type="CDD" id="cd00448">
    <property type="entry name" value="YjgF_YER057c_UK114_family"/>
    <property type="match status" value="1"/>
</dbReference>
<dbReference type="GO" id="GO:0005829">
    <property type="term" value="C:cytosol"/>
    <property type="evidence" value="ECO:0007669"/>
    <property type="project" value="TreeGrafter"/>
</dbReference>
<name>A0A381WV46_9ZZZZ</name>
<protein>
    <submittedName>
        <fullName evidence="1">Uncharacterized protein</fullName>
    </submittedName>
</protein>
<dbReference type="SUPFAM" id="SSF55298">
    <property type="entry name" value="YjgF-like"/>
    <property type="match status" value="1"/>
</dbReference>
<gene>
    <name evidence="1" type="ORF">METZ01_LOCUS109253</name>
</gene>
<reference evidence="1" key="1">
    <citation type="submission" date="2018-05" db="EMBL/GenBank/DDBJ databases">
        <authorList>
            <person name="Lanie J.A."/>
            <person name="Ng W.-L."/>
            <person name="Kazmierczak K.M."/>
            <person name="Andrzejewski T.M."/>
            <person name="Davidsen T.M."/>
            <person name="Wayne K.J."/>
            <person name="Tettelin H."/>
            <person name="Glass J.I."/>
            <person name="Rusch D."/>
            <person name="Podicherti R."/>
            <person name="Tsui H.-C.T."/>
            <person name="Winkler M.E."/>
        </authorList>
    </citation>
    <scope>NUCLEOTIDE SEQUENCE</scope>
</reference>
<dbReference type="InterPro" id="IPR006175">
    <property type="entry name" value="YjgF/YER057c/UK114"/>
</dbReference>
<dbReference type="PANTHER" id="PTHR11803:SF39">
    <property type="entry name" value="2-IMINOBUTANOATE_2-IMINOPROPANOATE DEAMINASE"/>
    <property type="match status" value="1"/>
</dbReference>
<sequence length="132" mass="14177">MSGIERTGSVDGIPEPPGPFNWTVGWNGLVFVSGVRGIDPDTGQPAVGDKRRLELIFQHLEKILDDAGSSLRSVLVSTVYVTDMVSLRPLVNDAYVAAFGDNLPTRTIVEVTGLNQGDSIEIEIIAAQTEPQ</sequence>
<dbReference type="InterPro" id="IPR035959">
    <property type="entry name" value="RutC-like_sf"/>
</dbReference>
<dbReference type="Gene3D" id="3.30.1330.40">
    <property type="entry name" value="RutC-like"/>
    <property type="match status" value="1"/>
</dbReference>
<dbReference type="EMBL" id="UINC01012992">
    <property type="protein sequence ID" value="SVA56399.1"/>
    <property type="molecule type" value="Genomic_DNA"/>
</dbReference>